<dbReference type="InterPro" id="IPR016130">
    <property type="entry name" value="Tyr_Pase_AS"/>
</dbReference>
<dbReference type="Pfam" id="PF00782">
    <property type="entry name" value="DSPc"/>
    <property type="match status" value="1"/>
</dbReference>
<keyword evidence="9" id="KW-1185">Reference proteome</keyword>
<keyword evidence="3" id="KW-0904">Protein phosphatase</keyword>
<evidence type="ECO:0000256" key="1">
    <source>
        <dbReference type="ARBA" id="ARBA00008601"/>
    </source>
</evidence>
<proteinExistence type="inferred from homology"/>
<dbReference type="SMART" id="SM00195">
    <property type="entry name" value="DSPc"/>
    <property type="match status" value="1"/>
</dbReference>
<reference evidence="6 9" key="2">
    <citation type="journal article" date="2021" name="Environ. Microbiol.">
        <title>Gene family expansions and transcriptome signatures uncover fungal adaptations to wood decay.</title>
        <authorList>
            <person name="Hage H."/>
            <person name="Miyauchi S."/>
            <person name="Viragh M."/>
            <person name="Drula E."/>
            <person name="Min B."/>
            <person name="Chaduli D."/>
            <person name="Navarro D."/>
            <person name="Favel A."/>
            <person name="Norest M."/>
            <person name="Lesage-Meessen L."/>
            <person name="Balint B."/>
            <person name="Merenyi Z."/>
            <person name="de Eugenio L."/>
            <person name="Morin E."/>
            <person name="Martinez A.T."/>
            <person name="Baldrian P."/>
            <person name="Stursova M."/>
            <person name="Martinez M.J."/>
            <person name="Novotny C."/>
            <person name="Magnuson J.K."/>
            <person name="Spatafora J.W."/>
            <person name="Maurice S."/>
            <person name="Pangilinan J."/>
            <person name="Andreopoulos W."/>
            <person name="LaButti K."/>
            <person name="Hundley H."/>
            <person name="Na H."/>
            <person name="Kuo A."/>
            <person name="Barry K."/>
            <person name="Lipzen A."/>
            <person name="Henrissat B."/>
            <person name="Riley R."/>
            <person name="Ahrendt S."/>
            <person name="Nagy L.G."/>
            <person name="Grigoriev I.V."/>
            <person name="Martin F."/>
            <person name="Rosso M.N."/>
        </authorList>
    </citation>
    <scope>NUCLEOTIDE SEQUENCE [LARGE SCALE GENOMIC DNA]</scope>
    <source>
        <strain evidence="6 9">CIRM-BRFM 1785</strain>
    </source>
</reference>
<dbReference type="AlphaFoldDB" id="A0A4Y9Z434"/>
<sequence length="177" mass="19944">MSTSWGKINTIAGLEERLFLGTLDAAISPRTLSDRRITHIVSLGREPIPADNPASGIQHLRIPVEDMDYADLLIHLPSACQFIHNALSYRGVVLVHCVQGLSRSAAVIAAYLMYSRRISPTDAVAEIRKTREQVWINPGFMEQLVLFELCRYAPSPQEGIYVKWRQRIQRTLQNTSS</sequence>
<evidence type="ECO:0000256" key="3">
    <source>
        <dbReference type="ARBA" id="ARBA00022912"/>
    </source>
</evidence>
<dbReference type="InterPro" id="IPR000387">
    <property type="entry name" value="Tyr_Pase_dom"/>
</dbReference>
<dbReference type="InterPro" id="IPR000340">
    <property type="entry name" value="Dual-sp_phosphatase_cat-dom"/>
</dbReference>
<dbReference type="PROSITE" id="PS00383">
    <property type="entry name" value="TYR_PHOSPHATASE_1"/>
    <property type="match status" value="1"/>
</dbReference>
<dbReference type="STRING" id="34475.A0A4Y9Z434"/>
<keyword evidence="2" id="KW-0378">Hydrolase</keyword>
<dbReference type="CDD" id="cd14498">
    <property type="entry name" value="DSP"/>
    <property type="match status" value="1"/>
</dbReference>
<dbReference type="EMBL" id="SEKV01000010">
    <property type="protein sequence ID" value="TFY69405.1"/>
    <property type="molecule type" value="Genomic_DNA"/>
</dbReference>
<reference evidence="7 8" key="1">
    <citation type="submission" date="2019-01" db="EMBL/GenBank/DDBJ databases">
        <title>Genome sequencing of the rare red list fungi Fomitopsis rosea.</title>
        <authorList>
            <person name="Buettner E."/>
            <person name="Kellner H."/>
        </authorList>
    </citation>
    <scope>NUCLEOTIDE SEQUENCE [LARGE SCALE GENOMIC DNA]</scope>
    <source>
        <strain evidence="7 8">DSM 105464</strain>
    </source>
</reference>
<dbReference type="InterPro" id="IPR020422">
    <property type="entry name" value="TYR_PHOSPHATASE_DUAL_dom"/>
</dbReference>
<evidence type="ECO:0000256" key="2">
    <source>
        <dbReference type="ARBA" id="ARBA00022801"/>
    </source>
</evidence>
<feature type="domain" description="Tyrosine specific protein phosphatases" evidence="5">
    <location>
        <begin position="93"/>
        <end position="131"/>
    </location>
</feature>
<evidence type="ECO:0000313" key="9">
    <source>
        <dbReference type="Proteomes" id="UP000814176"/>
    </source>
</evidence>
<evidence type="ECO:0000313" key="8">
    <source>
        <dbReference type="Proteomes" id="UP000298390"/>
    </source>
</evidence>
<dbReference type="Gene3D" id="3.90.190.10">
    <property type="entry name" value="Protein tyrosine phosphatase superfamily"/>
    <property type="match status" value="1"/>
</dbReference>
<protein>
    <submittedName>
        <fullName evidence="6">Phosphatases II</fullName>
    </submittedName>
</protein>
<dbReference type="PROSITE" id="PS50054">
    <property type="entry name" value="TYR_PHOSPHATASE_DUAL"/>
    <property type="match status" value="1"/>
</dbReference>
<dbReference type="SUPFAM" id="SSF52799">
    <property type="entry name" value="(Phosphotyrosine protein) phosphatases II"/>
    <property type="match status" value="1"/>
</dbReference>
<dbReference type="EMBL" id="JADCUA010000001">
    <property type="protein sequence ID" value="KAH9844099.1"/>
    <property type="molecule type" value="Genomic_DNA"/>
</dbReference>
<name>A0A4Y9Z434_9APHY</name>
<dbReference type="RefSeq" id="XP_047784909.1">
    <property type="nucleotide sequence ID" value="XM_047917648.1"/>
</dbReference>
<dbReference type="OrthoDB" id="2017893at2759"/>
<dbReference type="Proteomes" id="UP000298390">
    <property type="component" value="Unassembled WGS sequence"/>
</dbReference>
<dbReference type="Proteomes" id="UP000814176">
    <property type="component" value="Unassembled WGS sequence"/>
</dbReference>
<organism evidence="7 8">
    <name type="scientific">Rhodofomes roseus</name>
    <dbReference type="NCBI Taxonomy" id="34475"/>
    <lineage>
        <taxon>Eukaryota</taxon>
        <taxon>Fungi</taxon>
        <taxon>Dikarya</taxon>
        <taxon>Basidiomycota</taxon>
        <taxon>Agaricomycotina</taxon>
        <taxon>Agaricomycetes</taxon>
        <taxon>Polyporales</taxon>
        <taxon>Rhodofomes</taxon>
    </lineage>
</organism>
<dbReference type="InterPro" id="IPR029021">
    <property type="entry name" value="Prot-tyrosine_phosphatase-like"/>
</dbReference>
<gene>
    <name evidence="6" type="ORF">C8Q71DRAFT_29949</name>
    <name evidence="7" type="ORF">EVJ58_g415</name>
</gene>
<dbReference type="GO" id="GO:0004721">
    <property type="term" value="F:phosphoprotein phosphatase activity"/>
    <property type="evidence" value="ECO:0007669"/>
    <property type="project" value="UniProtKB-KW"/>
</dbReference>
<dbReference type="PANTHER" id="PTHR45848">
    <property type="entry name" value="DUAL SPECIFICITY PROTEIN PHOSPHATASE 12 FAMILY MEMBER"/>
    <property type="match status" value="1"/>
</dbReference>
<accession>A0A4Y9Z434</accession>
<evidence type="ECO:0000259" key="5">
    <source>
        <dbReference type="PROSITE" id="PS50056"/>
    </source>
</evidence>
<evidence type="ECO:0000313" key="6">
    <source>
        <dbReference type="EMBL" id="KAH9844099.1"/>
    </source>
</evidence>
<dbReference type="GeneID" id="71998380"/>
<comment type="similarity">
    <text evidence="1">Belongs to the protein-tyrosine phosphatase family. Non-receptor class dual specificity subfamily.</text>
</comment>
<evidence type="ECO:0000313" key="7">
    <source>
        <dbReference type="EMBL" id="TFY69405.1"/>
    </source>
</evidence>
<evidence type="ECO:0000259" key="4">
    <source>
        <dbReference type="PROSITE" id="PS50054"/>
    </source>
</evidence>
<comment type="caution">
    <text evidence="7">The sequence shown here is derived from an EMBL/GenBank/DDBJ whole genome shotgun (WGS) entry which is preliminary data.</text>
</comment>
<dbReference type="PROSITE" id="PS50056">
    <property type="entry name" value="TYR_PHOSPHATASE_2"/>
    <property type="match status" value="1"/>
</dbReference>
<feature type="domain" description="Tyrosine-protein phosphatase" evidence="4">
    <location>
        <begin position="10"/>
        <end position="153"/>
    </location>
</feature>